<protein>
    <submittedName>
        <fullName evidence="2">Uncharacterized protein</fullName>
    </submittedName>
</protein>
<proteinExistence type="predicted"/>
<feature type="non-terminal residue" evidence="2">
    <location>
        <position position="196"/>
    </location>
</feature>
<evidence type="ECO:0000256" key="1">
    <source>
        <dbReference type="SAM" id="MobiDB-lite"/>
    </source>
</evidence>
<dbReference type="OrthoDB" id="3262968at2759"/>
<feature type="region of interest" description="Disordered" evidence="1">
    <location>
        <begin position="86"/>
        <end position="116"/>
    </location>
</feature>
<feature type="non-terminal residue" evidence="2">
    <location>
        <position position="1"/>
    </location>
</feature>
<dbReference type="EMBL" id="ML181512">
    <property type="protein sequence ID" value="THU75806.1"/>
    <property type="molecule type" value="Genomic_DNA"/>
</dbReference>
<evidence type="ECO:0000313" key="3">
    <source>
        <dbReference type="Proteomes" id="UP000297245"/>
    </source>
</evidence>
<gene>
    <name evidence="2" type="ORF">K435DRAFT_623286</name>
</gene>
<dbReference type="Proteomes" id="UP000297245">
    <property type="component" value="Unassembled WGS sequence"/>
</dbReference>
<accession>A0A4S8KJX8</accession>
<name>A0A4S8KJX8_DENBC</name>
<sequence length="196" mass="21345">YNSNIDDIYGAADTLISQDKPILHVSNFSKRPVIIAEGTVLGKSHDPRTWLDKAHRFSAVDHSRINAHAQLVHKLAQSSSFTIRSKSEISSKAQRNASGEDDISSTPPLEGGPKTAEVTLDHVPAERLIQEVDISSDLSTEQRSKLEQVILKNSNAFGLDGKLGNYDAKVDIQLKPGSKPVSLPPFPCSPANREVI</sequence>
<dbReference type="AlphaFoldDB" id="A0A4S8KJX8"/>
<feature type="region of interest" description="Disordered" evidence="1">
    <location>
        <begin position="176"/>
        <end position="196"/>
    </location>
</feature>
<feature type="compositionally biased region" description="Polar residues" evidence="1">
    <location>
        <begin position="86"/>
        <end position="97"/>
    </location>
</feature>
<reference evidence="2 3" key="1">
    <citation type="journal article" date="2019" name="Nat. Ecol. Evol.">
        <title>Megaphylogeny resolves global patterns of mushroom evolution.</title>
        <authorList>
            <person name="Varga T."/>
            <person name="Krizsan K."/>
            <person name="Foldi C."/>
            <person name="Dima B."/>
            <person name="Sanchez-Garcia M."/>
            <person name="Sanchez-Ramirez S."/>
            <person name="Szollosi G.J."/>
            <person name="Szarkandi J.G."/>
            <person name="Papp V."/>
            <person name="Albert L."/>
            <person name="Andreopoulos W."/>
            <person name="Angelini C."/>
            <person name="Antonin V."/>
            <person name="Barry K.W."/>
            <person name="Bougher N.L."/>
            <person name="Buchanan P."/>
            <person name="Buyck B."/>
            <person name="Bense V."/>
            <person name="Catcheside P."/>
            <person name="Chovatia M."/>
            <person name="Cooper J."/>
            <person name="Damon W."/>
            <person name="Desjardin D."/>
            <person name="Finy P."/>
            <person name="Geml J."/>
            <person name="Haridas S."/>
            <person name="Hughes K."/>
            <person name="Justo A."/>
            <person name="Karasinski D."/>
            <person name="Kautmanova I."/>
            <person name="Kiss B."/>
            <person name="Kocsube S."/>
            <person name="Kotiranta H."/>
            <person name="LaButti K.M."/>
            <person name="Lechner B.E."/>
            <person name="Liimatainen K."/>
            <person name="Lipzen A."/>
            <person name="Lukacs Z."/>
            <person name="Mihaltcheva S."/>
            <person name="Morgado L.N."/>
            <person name="Niskanen T."/>
            <person name="Noordeloos M.E."/>
            <person name="Ohm R.A."/>
            <person name="Ortiz-Santana B."/>
            <person name="Ovrebo C."/>
            <person name="Racz N."/>
            <person name="Riley R."/>
            <person name="Savchenko A."/>
            <person name="Shiryaev A."/>
            <person name="Soop K."/>
            <person name="Spirin V."/>
            <person name="Szebenyi C."/>
            <person name="Tomsovsky M."/>
            <person name="Tulloss R.E."/>
            <person name="Uehling J."/>
            <person name="Grigoriev I.V."/>
            <person name="Vagvolgyi C."/>
            <person name="Papp T."/>
            <person name="Martin F.M."/>
            <person name="Miettinen O."/>
            <person name="Hibbett D.S."/>
            <person name="Nagy L.G."/>
        </authorList>
    </citation>
    <scope>NUCLEOTIDE SEQUENCE [LARGE SCALE GENOMIC DNA]</scope>
    <source>
        <strain evidence="2 3">CBS 962.96</strain>
    </source>
</reference>
<keyword evidence="3" id="KW-1185">Reference proteome</keyword>
<organism evidence="2 3">
    <name type="scientific">Dendrothele bispora (strain CBS 962.96)</name>
    <dbReference type="NCBI Taxonomy" id="1314807"/>
    <lineage>
        <taxon>Eukaryota</taxon>
        <taxon>Fungi</taxon>
        <taxon>Dikarya</taxon>
        <taxon>Basidiomycota</taxon>
        <taxon>Agaricomycotina</taxon>
        <taxon>Agaricomycetes</taxon>
        <taxon>Agaricomycetidae</taxon>
        <taxon>Agaricales</taxon>
        <taxon>Agaricales incertae sedis</taxon>
        <taxon>Dendrothele</taxon>
    </lineage>
</organism>
<evidence type="ECO:0000313" key="2">
    <source>
        <dbReference type="EMBL" id="THU75806.1"/>
    </source>
</evidence>